<protein>
    <submittedName>
        <fullName evidence="2">Uncharacterized protein</fullName>
    </submittedName>
</protein>
<dbReference type="RefSeq" id="WP_004079963.1">
    <property type="nucleotide sequence ID" value="NZ_CASCYM010000003.1"/>
</dbReference>
<sequence length="153" mass="17438">MSELDKVLDKVMEIKAELIQESAPDADKEELIAALRDKKKQSIILEIREEYKKELIREAKKEVNEEANRQKIEDLRNLMWSGFFLAFLVGLAVNQVTDIIGYYKGTVAVDEIWPTVAWSVALCGVCIVAYIYNFLVKAISLINNSKNKKKGTK</sequence>
<keyword evidence="1" id="KW-1133">Transmembrane helix</keyword>
<reference evidence="2 3" key="1">
    <citation type="submission" date="2019-07" db="EMBL/GenBank/DDBJ databases">
        <title>Draft genome sequences of 15 bacterial species constituting the stable defined intestinal microbiota of the GM15 gnotobiotic mouse model.</title>
        <authorList>
            <person name="Elie C."/>
            <person name="Mathieu A."/>
            <person name="Saliou A."/>
            <person name="Darnaud M."/>
            <person name="Leulier F."/>
            <person name="Tamellini A."/>
        </authorList>
    </citation>
    <scope>NUCLEOTIDE SEQUENCE [LARGE SCALE GENOMIC DNA]</scope>
    <source>
        <strain evidence="3">ASF 502</strain>
    </source>
</reference>
<evidence type="ECO:0000313" key="2">
    <source>
        <dbReference type="EMBL" id="NDO71082.1"/>
    </source>
</evidence>
<dbReference type="OrthoDB" id="10009160at2"/>
<proteinExistence type="predicted"/>
<organism evidence="2 3">
    <name type="scientific">Schaedlerella arabinosiphila</name>
    <dbReference type="NCBI Taxonomy" id="2044587"/>
    <lineage>
        <taxon>Bacteria</taxon>
        <taxon>Bacillati</taxon>
        <taxon>Bacillota</taxon>
        <taxon>Clostridia</taxon>
        <taxon>Lachnospirales</taxon>
        <taxon>Lachnospiraceae</taxon>
        <taxon>Schaedlerella</taxon>
    </lineage>
</organism>
<feature type="transmembrane region" description="Helical" evidence="1">
    <location>
        <begin position="116"/>
        <end position="136"/>
    </location>
</feature>
<keyword evidence="1" id="KW-0812">Transmembrane</keyword>
<evidence type="ECO:0000256" key="1">
    <source>
        <dbReference type="SAM" id="Phobius"/>
    </source>
</evidence>
<gene>
    <name evidence="2" type="ORF">FMM80_21480</name>
</gene>
<dbReference type="EMBL" id="VIRB01000129">
    <property type="protein sequence ID" value="NDO71082.1"/>
    <property type="molecule type" value="Genomic_DNA"/>
</dbReference>
<comment type="caution">
    <text evidence="2">The sequence shown here is derived from an EMBL/GenBank/DDBJ whole genome shotgun (WGS) entry which is preliminary data.</text>
</comment>
<dbReference type="Proteomes" id="UP000474104">
    <property type="component" value="Unassembled WGS sequence"/>
</dbReference>
<accession>A0A9X5CDX6</accession>
<name>A0A9X5CDX6_9FIRM</name>
<keyword evidence="1" id="KW-0472">Membrane</keyword>
<evidence type="ECO:0000313" key="3">
    <source>
        <dbReference type="Proteomes" id="UP000474104"/>
    </source>
</evidence>
<feature type="transmembrane region" description="Helical" evidence="1">
    <location>
        <begin position="78"/>
        <end position="96"/>
    </location>
</feature>
<dbReference type="AlphaFoldDB" id="A0A9X5CDX6"/>